<keyword evidence="4 6" id="KW-0378">Hydrolase</keyword>
<dbReference type="PANTHER" id="PTHR11802">
    <property type="entry name" value="SERINE PROTEASE FAMILY S10 SERINE CARBOXYPEPTIDASE"/>
    <property type="match status" value="1"/>
</dbReference>
<feature type="transmembrane region" description="Helical" evidence="7">
    <location>
        <begin position="132"/>
        <end position="155"/>
    </location>
</feature>
<dbReference type="EMBL" id="SEKV01000509">
    <property type="protein sequence ID" value="TFY56391.1"/>
    <property type="molecule type" value="Genomic_DNA"/>
</dbReference>
<evidence type="ECO:0000256" key="3">
    <source>
        <dbReference type="ARBA" id="ARBA00022670"/>
    </source>
</evidence>
<evidence type="ECO:0000256" key="5">
    <source>
        <dbReference type="ARBA" id="ARBA00023180"/>
    </source>
</evidence>
<organism evidence="8 9">
    <name type="scientific">Rhodofomes roseus</name>
    <dbReference type="NCBI Taxonomy" id="34475"/>
    <lineage>
        <taxon>Eukaryota</taxon>
        <taxon>Fungi</taxon>
        <taxon>Dikarya</taxon>
        <taxon>Basidiomycota</taxon>
        <taxon>Agaricomycotina</taxon>
        <taxon>Agaricomycetes</taxon>
        <taxon>Polyporales</taxon>
        <taxon>Rhodofomes</taxon>
    </lineage>
</organism>
<comment type="similarity">
    <text evidence="1 6">Belongs to the peptidase S10 family.</text>
</comment>
<sequence>MTHSFLWPVLRARLLPCFILSLAVYTFLFLVAYLPQVAFFAIFYGRALAWVNAAFLVLGEGAAIVALLFEAFFVDESLADIFDAVLIHEGLEDLVARGRDIIPDDVDPVKKLGKSRISHVYSPFSFRQICEFIVLLPLTFAPVIGTPLFLIFTGYRAGPLQHWRYFKLLGLTKAEQKQAIKRRQRKYTWRVIYSHSIALGAYAVFLRFGTVHLALQLIPGLSMLFLLTTAAGSAMWAAKIEKKRRLGAEIAHSIAVGLSRSPGSTQSAPLPAARSQFSTNPPAAACIDRISQAAAAPASVPFTSFTTVHVCSDYVLVHGIPAEQVVIGDVLVDDFSQVTNKIHDVVEGVKHVAHNAVKHSKETANQWLDAFGRTMILQNGMTYELVQHPAFGEYQLRVTEPDLCDPSVKQYSGYLDIAEDKHLFFWFFEARNDPDNAPLLLWLNGGPGCSSSTGLLFELGPCAVAEDGANVTYNEHSWNANANVIFLDQPVDVGFSYADEGTSVNTSPVAGKDVHAFLELFLGRFSKYADAPFHIAAESYGGTYAPNIASVIHTENKALAAARSLDVAAPGLLHINLASVILGNGLTDPYIQHASVPDWACEGPYPVYDDPNGPECQALRSKVPTCQRLVKSCYDFNSRLTCVPAILYCNSQIMGPLVQLGLNPYDVRKKCDREKDGDLCYKQMSWIETWMNQPAVKRTLGVDSSRNFESCNMQVNQAFAMQGDGAHNSALLLPPLVEDGIRLLVYAGNADMMCNFIGNERWVEQLDTRFQKEFVAKKAAPWVTTETGVLAGTVRSAGGNDETAGNITFVTVHEAGHMVPYDQPEAGLDLVTRWLFDIPLTLNASEAATRVPFVGRA</sequence>
<evidence type="ECO:0000256" key="2">
    <source>
        <dbReference type="ARBA" id="ARBA00022645"/>
    </source>
</evidence>
<comment type="caution">
    <text evidence="8">The sequence shown here is derived from an EMBL/GenBank/DDBJ whole genome shotgun (WGS) entry which is preliminary data.</text>
</comment>
<dbReference type="GO" id="GO:0004185">
    <property type="term" value="F:serine-type carboxypeptidase activity"/>
    <property type="evidence" value="ECO:0007669"/>
    <property type="project" value="UniProtKB-UniRule"/>
</dbReference>
<evidence type="ECO:0000313" key="8">
    <source>
        <dbReference type="EMBL" id="TFY56391.1"/>
    </source>
</evidence>
<protein>
    <recommendedName>
        <fullName evidence="6">Carboxypeptidase</fullName>
        <ecNumber evidence="6">3.4.16.-</ecNumber>
    </recommendedName>
</protein>
<dbReference type="InterPro" id="IPR001563">
    <property type="entry name" value="Peptidase_S10"/>
</dbReference>
<reference evidence="8 9" key="1">
    <citation type="submission" date="2019-01" db="EMBL/GenBank/DDBJ databases">
        <title>Genome sequencing of the rare red list fungi Fomitopsis rosea.</title>
        <authorList>
            <person name="Buettner E."/>
            <person name="Kellner H."/>
        </authorList>
    </citation>
    <scope>NUCLEOTIDE SEQUENCE [LARGE SCALE GENOMIC DNA]</scope>
    <source>
        <strain evidence="8 9">DSM 105464</strain>
    </source>
</reference>
<feature type="transmembrane region" description="Helical" evidence="7">
    <location>
        <begin position="12"/>
        <end position="35"/>
    </location>
</feature>
<dbReference type="SUPFAM" id="SSF53474">
    <property type="entry name" value="alpha/beta-Hydrolases"/>
    <property type="match status" value="1"/>
</dbReference>
<evidence type="ECO:0000256" key="7">
    <source>
        <dbReference type="SAM" id="Phobius"/>
    </source>
</evidence>
<dbReference type="Pfam" id="PF00450">
    <property type="entry name" value="Peptidase_S10"/>
    <property type="match status" value="1"/>
</dbReference>
<dbReference type="GO" id="GO:0006508">
    <property type="term" value="P:proteolysis"/>
    <property type="evidence" value="ECO:0007669"/>
    <property type="project" value="UniProtKB-KW"/>
</dbReference>
<dbReference type="Gene3D" id="1.10.287.410">
    <property type="match status" value="1"/>
</dbReference>
<evidence type="ECO:0000313" key="9">
    <source>
        <dbReference type="Proteomes" id="UP000298390"/>
    </source>
</evidence>
<feature type="transmembrane region" description="Helical" evidence="7">
    <location>
        <begin position="47"/>
        <end position="69"/>
    </location>
</feature>
<keyword evidence="7" id="KW-0472">Membrane</keyword>
<feature type="transmembrane region" description="Helical" evidence="7">
    <location>
        <begin position="187"/>
        <end position="205"/>
    </location>
</feature>
<dbReference type="PROSITE" id="PS00131">
    <property type="entry name" value="CARBOXYPEPT_SER_SER"/>
    <property type="match status" value="1"/>
</dbReference>
<name>A0A4Y9Y4P7_9APHY</name>
<dbReference type="STRING" id="34475.A0A4Y9Y4P7"/>
<gene>
    <name evidence="8" type="ORF">EVJ58_g7678</name>
</gene>
<dbReference type="Gene3D" id="3.40.50.1820">
    <property type="entry name" value="alpha/beta hydrolase"/>
    <property type="match status" value="1"/>
</dbReference>
<keyword evidence="7" id="KW-1133">Transmembrane helix</keyword>
<accession>A0A4Y9Y4P7</accession>
<dbReference type="AlphaFoldDB" id="A0A4Y9Y4P7"/>
<evidence type="ECO:0000256" key="4">
    <source>
        <dbReference type="ARBA" id="ARBA00022801"/>
    </source>
</evidence>
<dbReference type="PRINTS" id="PR00724">
    <property type="entry name" value="CRBOXYPTASEC"/>
</dbReference>
<proteinExistence type="inferred from homology"/>
<dbReference type="GO" id="GO:0000324">
    <property type="term" value="C:fungal-type vacuole"/>
    <property type="evidence" value="ECO:0007669"/>
    <property type="project" value="TreeGrafter"/>
</dbReference>
<keyword evidence="3 6" id="KW-0645">Protease</keyword>
<keyword evidence="5" id="KW-0325">Glycoprotein</keyword>
<dbReference type="InterPro" id="IPR029058">
    <property type="entry name" value="AB_hydrolase_fold"/>
</dbReference>
<dbReference type="PANTHER" id="PTHR11802:SF452">
    <property type="entry name" value="CARBOXYPEPTIDASE"/>
    <property type="match status" value="1"/>
</dbReference>
<dbReference type="Proteomes" id="UP000298390">
    <property type="component" value="Unassembled WGS sequence"/>
</dbReference>
<dbReference type="EC" id="3.4.16.-" evidence="6"/>
<keyword evidence="7" id="KW-0812">Transmembrane</keyword>
<evidence type="ECO:0000256" key="6">
    <source>
        <dbReference type="RuleBase" id="RU361156"/>
    </source>
</evidence>
<evidence type="ECO:0000256" key="1">
    <source>
        <dbReference type="ARBA" id="ARBA00009431"/>
    </source>
</evidence>
<keyword evidence="2 6" id="KW-0121">Carboxypeptidase</keyword>
<dbReference type="InterPro" id="IPR018202">
    <property type="entry name" value="Ser_caboxypep_ser_AS"/>
</dbReference>